<gene>
    <name evidence="2" type="ORF">BCR44DRAFT_1454005</name>
</gene>
<protein>
    <submittedName>
        <fullName evidence="2">Uncharacterized protein</fullName>
    </submittedName>
</protein>
<feature type="region of interest" description="Disordered" evidence="1">
    <location>
        <begin position="74"/>
        <end position="126"/>
    </location>
</feature>
<name>A0A1Y2H830_9FUNG</name>
<feature type="compositionally biased region" description="Polar residues" evidence="1">
    <location>
        <begin position="107"/>
        <end position="126"/>
    </location>
</feature>
<dbReference type="AlphaFoldDB" id="A0A1Y2H830"/>
<reference evidence="2 3" key="1">
    <citation type="submission" date="2016-07" db="EMBL/GenBank/DDBJ databases">
        <title>Pervasive Adenine N6-methylation of Active Genes in Fungi.</title>
        <authorList>
            <consortium name="DOE Joint Genome Institute"/>
            <person name="Mondo S.J."/>
            <person name="Dannebaum R.O."/>
            <person name="Kuo R.C."/>
            <person name="Labutti K."/>
            <person name="Haridas S."/>
            <person name="Kuo A."/>
            <person name="Salamov A."/>
            <person name="Ahrendt S.R."/>
            <person name="Lipzen A."/>
            <person name="Sullivan W."/>
            <person name="Andreopoulos W.B."/>
            <person name="Clum A."/>
            <person name="Lindquist E."/>
            <person name="Daum C."/>
            <person name="Ramamoorthy G.K."/>
            <person name="Gryganskyi A."/>
            <person name="Culley D."/>
            <person name="Magnuson J.K."/>
            <person name="James T.Y."/>
            <person name="O'Malley M.A."/>
            <person name="Stajich J.E."/>
            <person name="Spatafora J.W."/>
            <person name="Visel A."/>
            <person name="Grigoriev I.V."/>
        </authorList>
    </citation>
    <scope>NUCLEOTIDE SEQUENCE [LARGE SCALE GENOMIC DNA]</scope>
    <source>
        <strain evidence="2 3">PL171</strain>
    </source>
</reference>
<evidence type="ECO:0000313" key="2">
    <source>
        <dbReference type="EMBL" id="ORZ29202.1"/>
    </source>
</evidence>
<evidence type="ECO:0000256" key="1">
    <source>
        <dbReference type="SAM" id="MobiDB-lite"/>
    </source>
</evidence>
<dbReference type="Proteomes" id="UP000193411">
    <property type="component" value="Unassembled WGS sequence"/>
</dbReference>
<feature type="region of interest" description="Disordered" evidence="1">
    <location>
        <begin position="243"/>
        <end position="262"/>
    </location>
</feature>
<sequence>MSDTGDSARTGLRAQFEQEALRVGMERQRLEREKEIVKARATAAGSGVRSSQLGRVVECQGLIHELDVAMHQPNHHLQQQQQQQQYTPARPASSSAHSSAYPPPETPQSHHLNAYPSSTLSGADSSNIRAPTSDLFGMGDVSRIPAAATTSTAHATPTAATATTASNVWTTPLSAMHAGSGVLGSTPQSPGMALPSQQAPQGYVKPVLRGGGADQQMHLTPVGRSGAARQVKISPQSVAYFASSTGSGSGSMPGQAHPQQHQLAAVQVPTVLGLSTSTASGRYR</sequence>
<accession>A0A1Y2H830</accession>
<comment type="caution">
    <text evidence="2">The sequence shown here is derived from an EMBL/GenBank/DDBJ whole genome shotgun (WGS) entry which is preliminary data.</text>
</comment>
<evidence type="ECO:0000313" key="3">
    <source>
        <dbReference type="Proteomes" id="UP000193411"/>
    </source>
</evidence>
<dbReference type="EMBL" id="MCFL01000295">
    <property type="protein sequence ID" value="ORZ29202.1"/>
    <property type="molecule type" value="Genomic_DNA"/>
</dbReference>
<proteinExistence type="predicted"/>
<keyword evidence="3" id="KW-1185">Reference proteome</keyword>
<organism evidence="2 3">
    <name type="scientific">Catenaria anguillulae PL171</name>
    <dbReference type="NCBI Taxonomy" id="765915"/>
    <lineage>
        <taxon>Eukaryota</taxon>
        <taxon>Fungi</taxon>
        <taxon>Fungi incertae sedis</taxon>
        <taxon>Blastocladiomycota</taxon>
        <taxon>Blastocladiomycetes</taxon>
        <taxon>Blastocladiales</taxon>
        <taxon>Catenariaceae</taxon>
        <taxon>Catenaria</taxon>
    </lineage>
</organism>
<feature type="compositionally biased region" description="Low complexity" evidence="1">
    <location>
        <begin position="78"/>
        <end position="100"/>
    </location>
</feature>